<dbReference type="OrthoDB" id="8457242at2"/>
<gene>
    <name evidence="2" type="ORF">BDD43_5166</name>
</gene>
<protein>
    <recommendedName>
        <fullName evidence="1">K1 capsule-specific polysaccharide lyase C-terminal domain-containing protein</fullName>
    </recommendedName>
</protein>
<keyword evidence="3" id="KW-1185">Reference proteome</keyword>
<sequence>MAANLEIGGAVKRTQKGDADWYYGGDNEAWASLAAAKAGVPAAVRPGKTVGVFVSGSVVEYWWPTSAVSDADLVIKVPPVVTDASPVNGSSNPVQSGGVYTALNNKQDSLGYTAENTANKNVANGYAGLDGSGKVSSAQLPSYVDDVLEFANLAALPTTGETGKIYVTLDTNFEYRWSGSAYIRLVSSPGTTDALAEGVTNLYYTAARVKAYADTLYASLTGSYTDPAWINSLAASKLTGDTLPANVIHSILTTLGTIITGVWNATVIDPQYGGTGLAAYTIGDLLYASGPTTLSKLLAVATGNVLLSGGAGTAPTYGKVGLTTHVTGILPITNGGTGTSSTFTPGSLIFAGPSGVYTQDNANLFYDATNHRIGFSTTAPTHQLTLGSTSTGIAYYNTTDQTTNYERVRHYWSGGVYNITYENGGTGSTGRTIALGFLGSTQLLIKNNGGDVTGTVTVARLVNAGAMFGVGGGQQISNTTSTPVSGYGISILPTIVNTLANGYSALYISPFESSIGTGGNYLINAGTNTGASASGTHSSVFTVDRVGNTLVSGNLTVTPIASAGGLVTTTSSGQLGSLPSVAAGSVLVSNGIGALPIYTASPTFFQWFRGGNVSSANRGTSGYGIDSAYSTFLDNSTVVNGTVSNYSVVAFAGGAFSATNTGVTASNLATVYIASAPTAGTNVTASNTYALQIASGNSIFGGNTYFSGNIGIGTTTPNTSLEVLIAGAGGGVAATNVSGIRATRTTTNQSQYIQMDLTDGSFARLYSQGAGKGLAFVNVSGNAAGNNTQDGIVFYTPSSSAGVANTVPTLVINSGRPFVGIGLPLSNSFASSFLTLGGSTVSMPAWGLNGIQLQAVASTFNNSSTAASTVIAGITAINSFAASTITSTNTGVSYNGIATVYIDNAPIAGTNVSITNNYALYSASGANFFNGATTFAGGGTLTSSTLLQSYISIFPTISQTGTAGFRGLYLSAYITSQGSGNSQSLIDIGTNTAANGAGTHNSKFSVNYSGDTNIGGQLAVPGGSIITSVPFTAGNFYVTGFNAASQPSTQATWLFGGATSVQLRVNLGGTTISSLTANNNYTNTLIANTGYNTASTGTHAFANSLTVLPVTLGTNNGASVTNTASLYIDNAGTGGTNNYALYSAAGTNYFGGNTIFNSPIWGTGLSSGSSAFLVTGGATIVNTASDAKVQLGGSTNMMWRVLLNASSAASLSSGLSYANLVVGSSPVALSASGTSPVIANVAINPIGTVTTGGGTATVGATLYLGGAGTGAVDNYALYSKSGANYFGGNLLIGTTSDNITDKVQVSGNVNLLTPGNKIKIATGTNASIGTSTLVAGTITINTTAVSASSIIMICRKANGGTIGGLTYGTIVAGTSFVISSDSSADTSQVNWWILN</sequence>
<reference evidence="2 3" key="1">
    <citation type="submission" date="2018-10" db="EMBL/GenBank/DDBJ databases">
        <title>Genomic Encyclopedia of Archaeal and Bacterial Type Strains, Phase II (KMG-II): from individual species to whole genera.</title>
        <authorList>
            <person name="Goeker M."/>
        </authorList>
    </citation>
    <scope>NUCLEOTIDE SEQUENCE [LARGE SCALE GENOMIC DNA]</scope>
    <source>
        <strain evidence="2 3">DSM 18602</strain>
    </source>
</reference>
<accession>A0A495J828</accession>
<name>A0A495J828_9SPHI</name>
<dbReference type="EMBL" id="RBKU01000001">
    <property type="protein sequence ID" value="RKR84913.1"/>
    <property type="molecule type" value="Genomic_DNA"/>
</dbReference>
<feature type="domain" description="K1 capsule-specific polysaccharide lyase C-terminal" evidence="1">
    <location>
        <begin position="1325"/>
        <end position="1394"/>
    </location>
</feature>
<dbReference type="Pfam" id="PF24146">
    <property type="entry name" value="K1-lyase_C"/>
    <property type="match status" value="1"/>
</dbReference>
<dbReference type="RefSeq" id="WP_121200878.1">
    <property type="nucleotide sequence ID" value="NZ_RBKU01000001.1"/>
</dbReference>
<evidence type="ECO:0000313" key="3">
    <source>
        <dbReference type="Proteomes" id="UP000268007"/>
    </source>
</evidence>
<organism evidence="2 3">
    <name type="scientific">Mucilaginibacter gracilis</name>
    <dbReference type="NCBI Taxonomy" id="423350"/>
    <lineage>
        <taxon>Bacteria</taxon>
        <taxon>Pseudomonadati</taxon>
        <taxon>Bacteroidota</taxon>
        <taxon>Sphingobacteriia</taxon>
        <taxon>Sphingobacteriales</taxon>
        <taxon>Sphingobacteriaceae</taxon>
        <taxon>Mucilaginibacter</taxon>
    </lineage>
</organism>
<comment type="caution">
    <text evidence="2">The sequence shown here is derived from an EMBL/GenBank/DDBJ whole genome shotgun (WGS) entry which is preliminary data.</text>
</comment>
<proteinExistence type="predicted"/>
<dbReference type="InterPro" id="IPR056204">
    <property type="entry name" value="K1-lyase_C"/>
</dbReference>
<evidence type="ECO:0000313" key="2">
    <source>
        <dbReference type="EMBL" id="RKR84913.1"/>
    </source>
</evidence>
<evidence type="ECO:0000259" key="1">
    <source>
        <dbReference type="Pfam" id="PF24146"/>
    </source>
</evidence>
<dbReference type="Proteomes" id="UP000268007">
    <property type="component" value="Unassembled WGS sequence"/>
</dbReference>